<comment type="caution">
    <text evidence="1">The sequence shown here is derived from an EMBL/GenBank/DDBJ whole genome shotgun (WGS) entry which is preliminary data.</text>
</comment>
<accession>A0A1F4V8H1</accession>
<organism evidence="1 2">
    <name type="scientific">candidate division WWE3 bacterium RIFCSPHIGHO2_02_FULL_38_14</name>
    <dbReference type="NCBI Taxonomy" id="1802620"/>
    <lineage>
        <taxon>Bacteria</taxon>
        <taxon>Katanobacteria</taxon>
    </lineage>
</organism>
<dbReference type="EMBL" id="MEVD01000014">
    <property type="protein sequence ID" value="OGC53408.1"/>
    <property type="molecule type" value="Genomic_DNA"/>
</dbReference>
<sequence length="341" mass="39889">MSLKEFLISRLQNPSGYQLSEEESKTIKYEGIQEFIYKKLTSTKFRKTSVDPESEKQVRNAIKLNVESNSPIKFTYPFGGYKIWRVPSYPEVDWAEFMVISYVLRYVAPIFNSYQPGVEFYFSSDDVVIEKIDNYPRAALDSYINSFKSLIEEYKKHFPANLKMELIQIYPDIYKSLSEYEVELDKIVSRLKSDGLSTERKEKLRNIGFEFNFNRIGKVDYSNTPTDKFVKLIEELMYISEGYLKLTKRKEFVRGADKIVLFSNKISNAIDIGSTSVSKAKFWAGIGVIEKDGEKYFERIMSPTQWNINKQRASYFDMDILSGTNFKTIPVFNERFNFLVK</sequence>
<gene>
    <name evidence="1" type="ORF">A3D91_00040</name>
</gene>
<dbReference type="AlphaFoldDB" id="A0A1F4V8H1"/>
<reference evidence="1 2" key="1">
    <citation type="journal article" date="2016" name="Nat. Commun.">
        <title>Thousands of microbial genomes shed light on interconnected biogeochemical processes in an aquifer system.</title>
        <authorList>
            <person name="Anantharaman K."/>
            <person name="Brown C.T."/>
            <person name="Hug L.A."/>
            <person name="Sharon I."/>
            <person name="Castelle C.J."/>
            <person name="Probst A.J."/>
            <person name="Thomas B.C."/>
            <person name="Singh A."/>
            <person name="Wilkins M.J."/>
            <person name="Karaoz U."/>
            <person name="Brodie E.L."/>
            <person name="Williams K.H."/>
            <person name="Hubbard S.S."/>
            <person name="Banfield J.F."/>
        </authorList>
    </citation>
    <scope>NUCLEOTIDE SEQUENCE [LARGE SCALE GENOMIC DNA]</scope>
</reference>
<dbReference type="STRING" id="1802620.A3D91_00040"/>
<evidence type="ECO:0000313" key="1">
    <source>
        <dbReference type="EMBL" id="OGC53408.1"/>
    </source>
</evidence>
<evidence type="ECO:0000313" key="2">
    <source>
        <dbReference type="Proteomes" id="UP000178127"/>
    </source>
</evidence>
<proteinExistence type="predicted"/>
<name>A0A1F4V8H1_UNCKA</name>
<dbReference type="Proteomes" id="UP000178127">
    <property type="component" value="Unassembled WGS sequence"/>
</dbReference>
<protein>
    <submittedName>
        <fullName evidence="1">Uncharacterized protein</fullName>
    </submittedName>
</protein>